<dbReference type="SUPFAM" id="SSF47226">
    <property type="entry name" value="Histidine-containing phosphotransfer domain, HPT domain"/>
    <property type="match status" value="1"/>
</dbReference>
<feature type="domain" description="HPt" evidence="4">
    <location>
        <begin position="1"/>
        <end position="102"/>
    </location>
</feature>
<dbReference type="Pfam" id="PF07194">
    <property type="entry name" value="P2"/>
    <property type="match status" value="1"/>
</dbReference>
<name>A0A2U3LA32_9FIRM</name>
<keyword evidence="1" id="KW-0067">ATP-binding</keyword>
<evidence type="ECO:0000256" key="2">
    <source>
        <dbReference type="ARBA" id="ARBA00023012"/>
    </source>
</evidence>
<keyword evidence="2" id="KW-0902">Two-component regulatory system</keyword>
<dbReference type="OrthoDB" id="2079555at2"/>
<dbReference type="PANTHER" id="PTHR43395">
    <property type="entry name" value="SENSOR HISTIDINE KINASE CHEA"/>
    <property type="match status" value="1"/>
</dbReference>
<keyword evidence="1" id="KW-0547">Nucleotide-binding</keyword>
<evidence type="ECO:0000313" key="6">
    <source>
        <dbReference type="Proteomes" id="UP000238916"/>
    </source>
</evidence>
<feature type="modified residue" description="Phosphohistidine" evidence="3">
    <location>
        <position position="45"/>
    </location>
</feature>
<evidence type="ECO:0000313" key="5">
    <source>
        <dbReference type="EMBL" id="SPF48777.1"/>
    </source>
</evidence>
<protein>
    <recommendedName>
        <fullName evidence="4">HPt domain-containing protein</fullName>
    </recommendedName>
</protein>
<dbReference type="Proteomes" id="UP000238916">
    <property type="component" value="Unassembled WGS sequence"/>
</dbReference>
<sequence length="453" mass="50867">MDDELKSVFIIETEDMLLEATNLLLVEDQPNESLARINHVFRVVHSIKGGSQFLGLEELAELSHHMEDLLGPLRSGELSADEGITTLMLEALELMETQLQYVRSGEIITTQDFERKKKLIAKIARIHQPELLPEKVVPLLPVSAGSSDFVGKRLVYIHVQMEVDSIMPQLRQFLLLELLSEIGKVVYSLPSLEGLEMPGNSFAQDELAIVLSTDETDEIIRKTCDVGDISEIVLVSLDKGLSLNAPDKMQLPTAHEVRQFEQIVTRLLKEFRQDEYSQVEASALIRALDIYGNKTEVATESWFPGGLAGWQRQIRLLDQTTKMARKDRENMATCILQGFWESVYDVLCNKVYFYTETMAEKVTLSTSIFKERLAMNEEEPQLAVLDLSQMRVLEPADILILQNLAASLSLKCARLALVSSGANTRRQVNVLEASALFAKGLRIFPNAFHASFG</sequence>
<dbReference type="PROSITE" id="PS50894">
    <property type="entry name" value="HPT"/>
    <property type="match status" value="1"/>
</dbReference>
<organism evidence="5 6">
    <name type="scientific">Candidatus Desulfosporosinus infrequens</name>
    <dbReference type="NCBI Taxonomy" id="2043169"/>
    <lineage>
        <taxon>Bacteria</taxon>
        <taxon>Bacillati</taxon>
        <taxon>Bacillota</taxon>
        <taxon>Clostridia</taxon>
        <taxon>Eubacteriales</taxon>
        <taxon>Desulfitobacteriaceae</taxon>
        <taxon>Desulfosporosinus</taxon>
    </lineage>
</organism>
<dbReference type="InterPro" id="IPR036641">
    <property type="entry name" value="HPT_dom_sf"/>
</dbReference>
<dbReference type="GO" id="GO:0000155">
    <property type="term" value="F:phosphorelay sensor kinase activity"/>
    <property type="evidence" value="ECO:0007669"/>
    <property type="project" value="InterPro"/>
</dbReference>
<dbReference type="SUPFAM" id="SSF55052">
    <property type="entry name" value="CheY-binding domain of CheA"/>
    <property type="match status" value="1"/>
</dbReference>
<dbReference type="CDD" id="cd00088">
    <property type="entry name" value="HPT"/>
    <property type="match status" value="1"/>
</dbReference>
<evidence type="ECO:0000256" key="3">
    <source>
        <dbReference type="PROSITE-ProRule" id="PRU00110"/>
    </source>
</evidence>
<dbReference type="InterPro" id="IPR008207">
    <property type="entry name" value="Sig_transdc_His_kin_Hpt_dom"/>
</dbReference>
<dbReference type="SMART" id="SM00073">
    <property type="entry name" value="HPT"/>
    <property type="match status" value="1"/>
</dbReference>
<evidence type="ECO:0000259" key="4">
    <source>
        <dbReference type="PROSITE" id="PS50894"/>
    </source>
</evidence>
<dbReference type="InterPro" id="IPR051315">
    <property type="entry name" value="Bact_Chemotaxis_CheA"/>
</dbReference>
<dbReference type="Gene3D" id="1.20.120.160">
    <property type="entry name" value="HPT domain"/>
    <property type="match status" value="1"/>
</dbReference>
<proteinExistence type="predicted"/>
<reference evidence="6" key="1">
    <citation type="submission" date="2018-02" db="EMBL/GenBank/DDBJ databases">
        <authorList>
            <person name="Hausmann B."/>
        </authorList>
    </citation>
    <scope>NUCLEOTIDE SEQUENCE [LARGE SCALE GENOMIC DNA]</scope>
    <source>
        <strain evidence="6">Peat soil MAG SbF1</strain>
    </source>
</reference>
<dbReference type="InterPro" id="IPR035891">
    <property type="entry name" value="CheY-binding_CheA"/>
</dbReference>
<dbReference type="Gene3D" id="3.30.70.1110">
    <property type="entry name" value="Histidine kinase CheA-like, P2 response regulator-binding domain"/>
    <property type="match status" value="1"/>
</dbReference>
<dbReference type="AlphaFoldDB" id="A0A2U3LA32"/>
<dbReference type="InterPro" id="IPR037052">
    <property type="entry name" value="CheA-like_P2_sf"/>
</dbReference>
<dbReference type="Pfam" id="PF01627">
    <property type="entry name" value="Hpt"/>
    <property type="match status" value="1"/>
</dbReference>
<dbReference type="EMBL" id="OMOF01000360">
    <property type="protein sequence ID" value="SPF48777.1"/>
    <property type="molecule type" value="Genomic_DNA"/>
</dbReference>
<dbReference type="PANTHER" id="PTHR43395:SF1">
    <property type="entry name" value="CHEMOTAXIS PROTEIN CHEA"/>
    <property type="match status" value="1"/>
</dbReference>
<dbReference type="GO" id="GO:0005524">
    <property type="term" value="F:ATP binding"/>
    <property type="evidence" value="ECO:0007669"/>
    <property type="project" value="UniProtKB-KW"/>
</dbReference>
<gene>
    <name evidence="5" type="ORF">SBF1_4220003</name>
</gene>
<evidence type="ECO:0000256" key="1">
    <source>
        <dbReference type="ARBA" id="ARBA00022840"/>
    </source>
</evidence>
<accession>A0A2U3LA32</accession>
<dbReference type="InterPro" id="IPR010808">
    <property type="entry name" value="CheA_P2-bd"/>
</dbReference>
<keyword evidence="3" id="KW-0597">Phosphoprotein</keyword>